<dbReference type="Gene3D" id="3.30.2310.20">
    <property type="entry name" value="RelE-like"/>
    <property type="match status" value="1"/>
</dbReference>
<keyword evidence="2" id="KW-1185">Reference proteome</keyword>
<organism evidence="1 2">
    <name type="scientific">Allocoleopsis franciscana PCC 7113</name>
    <dbReference type="NCBI Taxonomy" id="1173027"/>
    <lineage>
        <taxon>Bacteria</taxon>
        <taxon>Bacillati</taxon>
        <taxon>Cyanobacteriota</taxon>
        <taxon>Cyanophyceae</taxon>
        <taxon>Coleofasciculales</taxon>
        <taxon>Coleofasciculaceae</taxon>
        <taxon>Allocoleopsis</taxon>
        <taxon>Allocoleopsis franciscana</taxon>
    </lineage>
</organism>
<accession>K9WGY1</accession>
<proteinExistence type="predicted"/>
<dbReference type="PATRIC" id="fig|1173027.3.peg.3633"/>
<reference evidence="1 2" key="1">
    <citation type="submission" date="2012-06" db="EMBL/GenBank/DDBJ databases">
        <title>Finished chromosome of genome of Microcoleus sp. PCC 7113.</title>
        <authorList>
            <consortium name="US DOE Joint Genome Institute"/>
            <person name="Gugger M."/>
            <person name="Coursin T."/>
            <person name="Rippka R."/>
            <person name="Tandeau De Marsac N."/>
            <person name="Huntemann M."/>
            <person name="Wei C.-L."/>
            <person name="Han J."/>
            <person name="Detter J.C."/>
            <person name="Han C."/>
            <person name="Tapia R."/>
            <person name="Chen A."/>
            <person name="Kyrpides N."/>
            <person name="Mavromatis K."/>
            <person name="Markowitz V."/>
            <person name="Szeto E."/>
            <person name="Ivanova N."/>
            <person name="Pagani I."/>
            <person name="Pati A."/>
            <person name="Goodwin L."/>
            <person name="Nordberg H.P."/>
            <person name="Cantor M.N."/>
            <person name="Hua S.X."/>
            <person name="Woyke T."/>
            <person name="Kerfeld C.A."/>
        </authorList>
    </citation>
    <scope>NUCLEOTIDE SEQUENCE [LARGE SCALE GENOMIC DNA]</scope>
    <source>
        <strain evidence="1 2">PCC 7113</strain>
    </source>
</reference>
<dbReference type="HOGENOM" id="CLU_155761_5_0_3"/>
<sequence>MRYARSFLEDLKNLESAAYQQVCHVVFEQFIGLQRIQDLPELHRISSDAIFYRFSIDNYLVGIEITGQIVKFLRVLPKPYI</sequence>
<evidence type="ECO:0008006" key="3">
    <source>
        <dbReference type="Google" id="ProtNLM"/>
    </source>
</evidence>
<dbReference type="STRING" id="1173027.Mic7113_3300"/>
<dbReference type="EMBL" id="CP003630">
    <property type="protein sequence ID" value="AFZ19034.1"/>
    <property type="molecule type" value="Genomic_DNA"/>
</dbReference>
<protein>
    <recommendedName>
        <fullName evidence="3">Cytotoxic translational repressor of toxin-antitoxin stability system</fullName>
    </recommendedName>
</protein>
<dbReference type="AlphaFoldDB" id="K9WGY1"/>
<gene>
    <name evidence="1" type="ORF">Mic7113_3300</name>
</gene>
<dbReference type="Proteomes" id="UP000010471">
    <property type="component" value="Chromosome"/>
</dbReference>
<evidence type="ECO:0000313" key="1">
    <source>
        <dbReference type="EMBL" id="AFZ19034.1"/>
    </source>
</evidence>
<dbReference type="eggNOG" id="ENOG5032ZHU">
    <property type="taxonomic scope" value="Bacteria"/>
</dbReference>
<dbReference type="InterPro" id="IPR035093">
    <property type="entry name" value="RelE/ParE_toxin_dom_sf"/>
</dbReference>
<dbReference type="KEGG" id="mic:Mic7113_3300"/>
<name>K9WGY1_9CYAN</name>
<evidence type="ECO:0000313" key="2">
    <source>
        <dbReference type="Proteomes" id="UP000010471"/>
    </source>
</evidence>